<dbReference type="InterPro" id="IPR003593">
    <property type="entry name" value="AAA+_ATPase"/>
</dbReference>
<reference evidence="11 12" key="1">
    <citation type="journal article" date="2016" name="BMC Genomics">
        <title>Comparative genomics reveals Cyclospora cayetanensis possesses coccidia-like metabolism and invasion components but unique surface antigens.</title>
        <authorList>
            <person name="Liu S."/>
            <person name="Wang L."/>
            <person name="Zheng H."/>
            <person name="Xu Z."/>
            <person name="Roellig D.M."/>
            <person name="Li N."/>
            <person name="Frace M.A."/>
            <person name="Tang K."/>
            <person name="Arrowood M.J."/>
            <person name="Moss D.M."/>
            <person name="Zhang L."/>
            <person name="Feng Y."/>
            <person name="Xiao L."/>
        </authorList>
    </citation>
    <scope>NUCLEOTIDE SEQUENCE [LARGE SCALE GENOMIC DNA]</scope>
    <source>
        <strain evidence="11 12">CHN_HEN01</strain>
    </source>
</reference>
<gene>
    <name evidence="11" type="ORF">cyc_02239</name>
</gene>
<feature type="compositionally biased region" description="Low complexity" evidence="9">
    <location>
        <begin position="14"/>
        <end position="26"/>
    </location>
</feature>
<dbReference type="Pfam" id="PF07724">
    <property type="entry name" value="AAA_2"/>
    <property type="match status" value="1"/>
</dbReference>
<dbReference type="PROSITE" id="PS00870">
    <property type="entry name" value="CLPAB_1"/>
    <property type="match status" value="1"/>
</dbReference>
<feature type="region of interest" description="Disordered" evidence="9">
    <location>
        <begin position="1"/>
        <end position="33"/>
    </location>
</feature>
<evidence type="ECO:0000256" key="3">
    <source>
        <dbReference type="ARBA" id="ARBA00022741"/>
    </source>
</evidence>
<dbReference type="FunFam" id="3.40.50.300:FF:000025">
    <property type="entry name" value="ATP-dependent Clp protease subunit"/>
    <property type="match status" value="1"/>
</dbReference>
<dbReference type="InterPro" id="IPR018368">
    <property type="entry name" value="ClpA/B_CS1"/>
</dbReference>
<organism evidence="11 12">
    <name type="scientific">Cyclospora cayetanensis</name>
    <dbReference type="NCBI Taxonomy" id="88456"/>
    <lineage>
        <taxon>Eukaryota</taxon>
        <taxon>Sar</taxon>
        <taxon>Alveolata</taxon>
        <taxon>Apicomplexa</taxon>
        <taxon>Conoidasida</taxon>
        <taxon>Coccidia</taxon>
        <taxon>Eucoccidiorida</taxon>
        <taxon>Eimeriorina</taxon>
        <taxon>Eimeriidae</taxon>
        <taxon>Cyclospora</taxon>
    </lineage>
</organism>
<dbReference type="FunFam" id="3.40.50.300:FF:000010">
    <property type="entry name" value="Chaperone clpB 1, putative"/>
    <property type="match status" value="1"/>
</dbReference>
<dbReference type="GO" id="GO:0016887">
    <property type="term" value="F:ATP hydrolysis activity"/>
    <property type="evidence" value="ECO:0007669"/>
    <property type="project" value="InterPro"/>
</dbReference>
<feature type="compositionally biased region" description="Low complexity" evidence="9">
    <location>
        <begin position="1288"/>
        <end position="1324"/>
    </location>
</feature>
<dbReference type="InterPro" id="IPR003959">
    <property type="entry name" value="ATPase_AAA_core"/>
</dbReference>
<dbReference type="CDD" id="cd00009">
    <property type="entry name" value="AAA"/>
    <property type="match status" value="1"/>
</dbReference>
<evidence type="ECO:0000256" key="9">
    <source>
        <dbReference type="SAM" id="MobiDB-lite"/>
    </source>
</evidence>
<dbReference type="FunFam" id="3.40.50.300:FF:000120">
    <property type="entry name" value="ATP-dependent chaperone ClpB"/>
    <property type="match status" value="1"/>
</dbReference>
<proteinExistence type="inferred from homology"/>
<protein>
    <recommendedName>
        <fullName evidence="10">Clp R domain-containing protein</fullName>
    </recommendedName>
</protein>
<comment type="caution">
    <text evidence="11">The sequence shown here is derived from an EMBL/GenBank/DDBJ whole genome shotgun (WGS) entry which is preliminary data.</text>
</comment>
<dbReference type="InParanoid" id="A0A1D3D8T7"/>
<dbReference type="Pfam" id="PF00004">
    <property type="entry name" value="AAA"/>
    <property type="match status" value="1"/>
</dbReference>
<dbReference type="CDD" id="cd19499">
    <property type="entry name" value="RecA-like_ClpB_Hsp104-like"/>
    <property type="match status" value="1"/>
</dbReference>
<dbReference type="InterPro" id="IPR027417">
    <property type="entry name" value="P-loop_NTPase"/>
</dbReference>
<dbReference type="EMBL" id="JROU02000257">
    <property type="protein sequence ID" value="OEH79880.1"/>
    <property type="molecule type" value="Genomic_DNA"/>
</dbReference>
<dbReference type="GO" id="GO:0005524">
    <property type="term" value="F:ATP binding"/>
    <property type="evidence" value="ECO:0007669"/>
    <property type="project" value="UniProtKB-KW"/>
</dbReference>
<dbReference type="Gene3D" id="3.40.50.300">
    <property type="entry name" value="P-loop containing nucleotide triphosphate hydrolases"/>
    <property type="match status" value="3"/>
</dbReference>
<keyword evidence="12" id="KW-1185">Reference proteome</keyword>
<dbReference type="Gene3D" id="1.10.1780.10">
    <property type="entry name" value="Clp, N-terminal domain"/>
    <property type="match status" value="2"/>
</dbReference>
<dbReference type="InterPro" id="IPR036628">
    <property type="entry name" value="Clp_N_dom_sf"/>
</dbReference>
<dbReference type="Pfam" id="PF10431">
    <property type="entry name" value="ClpB_D2-small"/>
    <property type="match status" value="2"/>
</dbReference>
<dbReference type="InterPro" id="IPR041546">
    <property type="entry name" value="ClpA/ClpB_AAA_lid"/>
</dbReference>
<evidence type="ECO:0000256" key="7">
    <source>
        <dbReference type="RuleBase" id="RU004432"/>
    </source>
</evidence>
<dbReference type="VEuPathDB" id="ToxoDB:LOC34619119"/>
<keyword evidence="5 7" id="KW-0143">Chaperone</keyword>
<sequence>MRGPLDGRKVALRASSDSLASQEASSPSPPPTLSIPLPFSPVPLLSSPLHPPTPSFPFPLTCTRAYTNTYGDAQSQATRARCMLLSRSWRSADRRRDKRPTQVEGQIYTVVAHALYFFFASGGLRDFFSRSNIRGASSSNLHGTSGSTRGCSRGGGPLDASFLGGGGPLGRGGWYGCMWRNFREERSSGFPRSPRGPLALQAADDGLVLDASDYTEKAWEAMGALGSIADKHESAYVEAEMLLLEVVLAEPQRKAAGRQGANILGTTSRSVYVHAALLQDGPEGLAYRVLTRAGVSVEQLTDEVQRHLERQPRMALGFGDQKVLGRGLQQVLASAQRFKREFRVRLPLQRECGAYMCVYVRLGGEEVAWKKFDSGASCAGSVEHPHRSEALALTGHTHFLGISPRAVSRPLRRVCWGTSYGVCCMVSSFELCQDEYLSVEHLLLGLAAEDAKFLRPALQRQGVSFNKIKDAVVEVRGKKRVDTKNPEMAYQALERYSKDLTSEARAGKLDPVIGRDDEIRRTIQILSRRTKNNPILLGDPGVGKTAIVEGLAQRIVSGDVPDSLKGRRSKYRGEFEERLKAVLKDVQDSEGDVVLFIDEIHTVVGAGASSEGAMDAGNLLKPLLARGELRCIGATTTQEYRQHMEKDKALERRFQRVLVEEPQVEATVSILRGLKERYEVHHGVRILDSALVEAAHLASRYITDRFLPDKAIDLVDEAAARLKIQVSSKPIQLDRMDRLLLQLEMERISILGDGKTRELDEQERLRLRAVESQIEKLQAQQATLTDAWTKEKSQVDAIRAVKERIDVVKVEVEKAERDFDLNRAAELRFETLPDLERQLTEAEKQYKEAHAEGRRLLRDEVTADDIAGVVAVWTGIPLTRLKQSEKQKLLTLEDTLHERVVAQDKAVCFLRHGRCHPASIGNVFNSRAAQGEERGWGGLVAAVANAIQRSRAGLNDPNRPIASLFFLGPTGVGKTELCRALAESLFASEDAIVRINMSEYMERHSVSRLIGAPPGYIGFEQGGQLTDAVRKKPYSVILFDEMEKAHPEIFNVLLQLLDEGRLTDGKGNAVNFRNCVVIFTSNLGADALLESAGDPSKRQEVEKKVMQTARDTLRPEFYNRIDEFVVFDTLTMQQIKEVVRIEMERVADRLAEKKVKLKVEESALTHLADTGRVLCLAGWGREGGRREWWQNSLVESYDPAYGARPLKRLIQRLVETRIAQLLLQGALQELDTVTLKSESNSLIFHVVSHETGLVTEFPASTTLNARHLPAASPCASAVEAPSGKPSQSSSVPAAGGKAAKGAAAPKASSSPAAPQGPQAIAQQPHALEGTEEQPDKNTPPELQGVAQPVSRPLATPVASSRKET</sequence>
<dbReference type="GO" id="GO:0034605">
    <property type="term" value="P:cellular response to heat"/>
    <property type="evidence" value="ECO:0007669"/>
    <property type="project" value="TreeGrafter"/>
</dbReference>
<dbReference type="VEuPathDB" id="ToxoDB:cyc_02239"/>
<keyword evidence="3 7" id="KW-0547">Nucleotide-binding</keyword>
<name>A0A1D3D8T7_9EIME</name>
<evidence type="ECO:0000313" key="12">
    <source>
        <dbReference type="Proteomes" id="UP000095192"/>
    </source>
</evidence>
<keyword evidence="4 7" id="KW-0067">ATP-binding</keyword>
<dbReference type="PANTHER" id="PTHR11638:SF18">
    <property type="entry name" value="HEAT SHOCK PROTEIN 104"/>
    <property type="match status" value="1"/>
</dbReference>
<dbReference type="InterPro" id="IPR004176">
    <property type="entry name" value="Clp_R_N"/>
</dbReference>
<dbReference type="Proteomes" id="UP000095192">
    <property type="component" value="Unassembled WGS sequence"/>
</dbReference>
<dbReference type="PANTHER" id="PTHR11638">
    <property type="entry name" value="ATP-DEPENDENT CLP PROTEASE"/>
    <property type="match status" value="1"/>
</dbReference>
<dbReference type="Gene3D" id="1.10.8.60">
    <property type="match status" value="2"/>
</dbReference>
<evidence type="ECO:0000313" key="11">
    <source>
        <dbReference type="EMBL" id="OEH79880.1"/>
    </source>
</evidence>
<dbReference type="FunCoup" id="A0A1D3D8T7">
    <property type="interactions" value="34"/>
</dbReference>
<comment type="similarity">
    <text evidence="1 7">Belongs to the ClpA/ClpB family.</text>
</comment>
<evidence type="ECO:0000256" key="4">
    <source>
        <dbReference type="ARBA" id="ARBA00022840"/>
    </source>
</evidence>
<dbReference type="InterPro" id="IPR028299">
    <property type="entry name" value="ClpA/B_CS2"/>
</dbReference>
<feature type="region of interest" description="Disordered" evidence="9">
    <location>
        <begin position="1275"/>
        <end position="1364"/>
    </location>
</feature>
<dbReference type="InterPro" id="IPR019489">
    <property type="entry name" value="Clp_ATPase_C"/>
</dbReference>
<accession>A0A1D3D8T7</accession>
<dbReference type="Pfam" id="PF17871">
    <property type="entry name" value="AAA_lid_9"/>
    <property type="match status" value="1"/>
</dbReference>
<dbReference type="GO" id="GO:0005737">
    <property type="term" value="C:cytoplasm"/>
    <property type="evidence" value="ECO:0007669"/>
    <property type="project" value="TreeGrafter"/>
</dbReference>
<evidence type="ECO:0000256" key="6">
    <source>
        <dbReference type="PROSITE-ProRule" id="PRU01251"/>
    </source>
</evidence>
<keyword evidence="8" id="KW-0175">Coiled coil</keyword>
<dbReference type="Pfam" id="PF02861">
    <property type="entry name" value="Clp_N"/>
    <property type="match status" value="1"/>
</dbReference>
<dbReference type="InterPro" id="IPR001270">
    <property type="entry name" value="ClpA/B"/>
</dbReference>
<dbReference type="SMART" id="SM00382">
    <property type="entry name" value="AAA"/>
    <property type="match status" value="2"/>
</dbReference>
<feature type="domain" description="Clp R" evidence="10">
    <location>
        <begin position="211"/>
        <end position="478"/>
    </location>
</feature>
<keyword evidence="2 6" id="KW-0677">Repeat</keyword>
<dbReference type="SMART" id="SM01086">
    <property type="entry name" value="ClpB_D2-small"/>
    <property type="match status" value="1"/>
</dbReference>
<evidence type="ECO:0000256" key="5">
    <source>
        <dbReference type="ARBA" id="ARBA00023186"/>
    </source>
</evidence>
<evidence type="ECO:0000256" key="1">
    <source>
        <dbReference type="ARBA" id="ARBA00008675"/>
    </source>
</evidence>
<dbReference type="InterPro" id="IPR050130">
    <property type="entry name" value="ClpA_ClpB"/>
</dbReference>
<dbReference type="PRINTS" id="PR00300">
    <property type="entry name" value="CLPPROTEASEA"/>
</dbReference>
<dbReference type="PROSITE" id="PS51903">
    <property type="entry name" value="CLP_R"/>
    <property type="match status" value="1"/>
</dbReference>
<evidence type="ECO:0000259" key="10">
    <source>
        <dbReference type="PROSITE" id="PS51903"/>
    </source>
</evidence>
<dbReference type="SUPFAM" id="SSF52540">
    <property type="entry name" value="P-loop containing nucleoside triphosphate hydrolases"/>
    <property type="match status" value="2"/>
</dbReference>
<evidence type="ECO:0000256" key="8">
    <source>
        <dbReference type="SAM" id="Coils"/>
    </source>
</evidence>
<feature type="coiled-coil region" evidence="8">
    <location>
        <begin position="760"/>
        <end position="859"/>
    </location>
</feature>
<evidence type="ECO:0000256" key="2">
    <source>
        <dbReference type="ARBA" id="ARBA00022737"/>
    </source>
</evidence>
<dbReference type="PROSITE" id="PS00871">
    <property type="entry name" value="CLPAB_2"/>
    <property type="match status" value="1"/>
</dbReference>
<dbReference type="SUPFAM" id="SSF81923">
    <property type="entry name" value="Double Clp-N motif"/>
    <property type="match status" value="2"/>
</dbReference>